<evidence type="ECO:0000256" key="1">
    <source>
        <dbReference type="ARBA" id="ARBA00023239"/>
    </source>
</evidence>
<name>A0A0K9XDW1_9ACTN</name>
<dbReference type="SUPFAM" id="SSF48576">
    <property type="entry name" value="Terpenoid synthases"/>
    <property type="match status" value="1"/>
</dbReference>
<evidence type="ECO:0000313" key="2">
    <source>
        <dbReference type="EMBL" id="KNB50837.1"/>
    </source>
</evidence>
<dbReference type="GO" id="GO:0010333">
    <property type="term" value="F:terpene synthase activity"/>
    <property type="evidence" value="ECO:0007669"/>
    <property type="project" value="InterPro"/>
</dbReference>
<protein>
    <submittedName>
        <fullName evidence="2">Uncharacterized protein</fullName>
    </submittedName>
</protein>
<evidence type="ECO:0000313" key="3">
    <source>
        <dbReference type="Proteomes" id="UP000037288"/>
    </source>
</evidence>
<keyword evidence="1" id="KW-0456">Lyase</keyword>
<dbReference type="Pfam" id="PF19086">
    <property type="entry name" value="Terpene_syn_C_2"/>
    <property type="match status" value="1"/>
</dbReference>
<dbReference type="InterPro" id="IPR008949">
    <property type="entry name" value="Isoprenoid_synthase_dom_sf"/>
</dbReference>
<sequence length="362" mass="39883">MRLACGHGWVTVPGLRMPIPVHAPNPFREHAAREVADWLDRHGLCRSPGSRKRLERARITLPAALAFPRAPKDVIVLNALWTAWVFIVDDEFEEGPVGRRPERVGDVVGALLAALDGDGAGSPVERALAELWQRTRTGRSDAWCRYMRATVGRWMLTYHQDSADRAAGHRPTMEEYLARRPAAVAAYVYLALGEPAAGLDLAPESRALPSLRRLRIACAEYCALSNDLWSVAKDDRSGDENAMTLMRYHDGTRPQDAMNKVGAVLDRCAGRIVALREELRSAGAGASVLACAAAYEDVVRGCFDYWPLAARYADPSREAEGTEPSERSDSVHRLFDGLFLNADQRDSLRLASPAKTLVDGRD</sequence>
<dbReference type="STRING" id="1678637.AC230_20640"/>
<dbReference type="SFLD" id="SFLDG01020">
    <property type="entry name" value="Terpene_Cyclase_Like_2"/>
    <property type="match status" value="1"/>
</dbReference>
<dbReference type="RefSeq" id="WP_049717753.1">
    <property type="nucleotide sequence ID" value="NZ_LFXA01000013.1"/>
</dbReference>
<keyword evidence="3" id="KW-1185">Reference proteome</keyword>
<dbReference type="Gene3D" id="1.10.600.10">
    <property type="entry name" value="Farnesyl Diphosphate Synthase"/>
    <property type="match status" value="1"/>
</dbReference>
<accession>A0A0K9XDW1</accession>
<proteinExistence type="predicted"/>
<dbReference type="InterPro" id="IPR034686">
    <property type="entry name" value="Terpene_cyclase-like_2"/>
</dbReference>
<dbReference type="SFLD" id="SFLDS00005">
    <property type="entry name" value="Isoprenoid_Synthase_Type_I"/>
    <property type="match status" value="1"/>
</dbReference>
<dbReference type="Proteomes" id="UP000037288">
    <property type="component" value="Unassembled WGS sequence"/>
</dbReference>
<organism evidence="2 3">
    <name type="scientific">Streptomyces caatingaensis</name>
    <dbReference type="NCBI Taxonomy" id="1678637"/>
    <lineage>
        <taxon>Bacteria</taxon>
        <taxon>Bacillati</taxon>
        <taxon>Actinomycetota</taxon>
        <taxon>Actinomycetes</taxon>
        <taxon>Kitasatosporales</taxon>
        <taxon>Streptomycetaceae</taxon>
        <taxon>Streptomyces</taxon>
    </lineage>
</organism>
<reference evidence="3" key="1">
    <citation type="submission" date="2015-07" db="EMBL/GenBank/DDBJ databases">
        <title>Draft genome sequence of Streptomyces sp. CMAA 1322, a bacterium isolated from Caatinga biome, from dry forest semiarid of Brazil.</title>
        <authorList>
            <person name="Santos S.N."/>
            <person name="Gacesa R."/>
            <person name="Taketani R.G."/>
            <person name="Long P.F."/>
            <person name="Melo I.S."/>
        </authorList>
    </citation>
    <scope>NUCLEOTIDE SEQUENCE [LARGE SCALE GENOMIC DNA]</scope>
    <source>
        <strain evidence="3">CMAA 1322</strain>
    </source>
</reference>
<dbReference type="PATRIC" id="fig|1678637.3.peg.4418"/>
<comment type="caution">
    <text evidence="2">The sequence shown here is derived from an EMBL/GenBank/DDBJ whole genome shotgun (WGS) entry which is preliminary data.</text>
</comment>
<dbReference type="AlphaFoldDB" id="A0A0K9XDW1"/>
<gene>
    <name evidence="2" type="ORF">AC230_20640</name>
</gene>
<dbReference type="EMBL" id="LFXA01000013">
    <property type="protein sequence ID" value="KNB50837.1"/>
    <property type="molecule type" value="Genomic_DNA"/>
</dbReference>